<name>A0A803SUM3_ANOCA</name>
<dbReference type="Proteomes" id="UP000001646">
    <property type="component" value="Unplaced"/>
</dbReference>
<evidence type="ECO:0000313" key="2">
    <source>
        <dbReference type="Ensembl" id="ENSACAP00000026663.1"/>
    </source>
</evidence>
<dbReference type="AlphaFoldDB" id="A0A803SUM3"/>
<feature type="region of interest" description="Disordered" evidence="1">
    <location>
        <begin position="38"/>
        <end position="70"/>
    </location>
</feature>
<reference evidence="2" key="3">
    <citation type="submission" date="2025-09" db="UniProtKB">
        <authorList>
            <consortium name="Ensembl"/>
        </authorList>
    </citation>
    <scope>IDENTIFICATION</scope>
</reference>
<evidence type="ECO:0000313" key="3">
    <source>
        <dbReference type="Proteomes" id="UP000001646"/>
    </source>
</evidence>
<organism evidence="2 3">
    <name type="scientific">Anolis carolinensis</name>
    <name type="common">Green anole</name>
    <name type="synonym">American chameleon</name>
    <dbReference type="NCBI Taxonomy" id="28377"/>
    <lineage>
        <taxon>Eukaryota</taxon>
        <taxon>Metazoa</taxon>
        <taxon>Chordata</taxon>
        <taxon>Craniata</taxon>
        <taxon>Vertebrata</taxon>
        <taxon>Euteleostomi</taxon>
        <taxon>Lepidosauria</taxon>
        <taxon>Squamata</taxon>
        <taxon>Bifurcata</taxon>
        <taxon>Unidentata</taxon>
        <taxon>Episquamata</taxon>
        <taxon>Toxicofera</taxon>
        <taxon>Iguania</taxon>
        <taxon>Dactyloidae</taxon>
        <taxon>Anolis</taxon>
    </lineage>
</organism>
<feature type="compositionally biased region" description="Low complexity" evidence="1">
    <location>
        <begin position="58"/>
        <end position="70"/>
    </location>
</feature>
<dbReference type="InParanoid" id="A0A803SUM3"/>
<dbReference type="GeneTree" id="ENSGT01030000235139"/>
<dbReference type="Ensembl" id="ENSACAT00000043333.1">
    <property type="protein sequence ID" value="ENSACAP00000026663.1"/>
    <property type="gene ID" value="ENSACAG00000035220.1"/>
</dbReference>
<accession>A0A803SUM3</accession>
<keyword evidence="3" id="KW-1185">Reference proteome</keyword>
<proteinExistence type="predicted"/>
<protein>
    <submittedName>
        <fullName evidence="2">Uncharacterized protein</fullName>
    </submittedName>
</protein>
<evidence type="ECO:0000256" key="1">
    <source>
        <dbReference type="SAM" id="MobiDB-lite"/>
    </source>
</evidence>
<sequence length="88" mass="9359">IGSQKPLLDLKEDGPELLGGDVVEQWVHDGAEVEESVCDGEEGDVHSEVGDGPVLLRSSSTNGQSCNNQSCNSQWHKGLNHCASRTAD</sequence>
<reference evidence="2" key="1">
    <citation type="submission" date="2009-12" db="EMBL/GenBank/DDBJ databases">
        <title>The Genome Sequence of Anolis carolinensis (Green Anole Lizard).</title>
        <authorList>
            <consortium name="The Genome Sequencing Platform"/>
            <person name="Di Palma F."/>
            <person name="Alfoldi J."/>
            <person name="Heiman D."/>
            <person name="Young S."/>
            <person name="Grabherr M."/>
            <person name="Johnson J."/>
            <person name="Lander E.S."/>
            <person name="Lindblad-Toh K."/>
        </authorList>
    </citation>
    <scope>NUCLEOTIDE SEQUENCE [LARGE SCALE GENOMIC DNA]</scope>
    <source>
        <strain evidence="2">JBL SC #1</strain>
    </source>
</reference>
<reference evidence="2" key="2">
    <citation type="submission" date="2025-08" db="UniProtKB">
        <authorList>
            <consortium name="Ensembl"/>
        </authorList>
    </citation>
    <scope>IDENTIFICATION</scope>
</reference>